<dbReference type="GO" id="GO:0035267">
    <property type="term" value="C:NuA4 histone acetyltransferase complex"/>
    <property type="evidence" value="ECO:0007669"/>
    <property type="project" value="TreeGrafter"/>
</dbReference>
<name>A0AAW1QH36_9CHLO</name>
<dbReference type="InterPro" id="IPR016024">
    <property type="entry name" value="ARM-type_fold"/>
</dbReference>
<dbReference type="Pfam" id="PF20175">
    <property type="entry name" value="Tra1_central"/>
    <property type="match status" value="1"/>
</dbReference>
<evidence type="ECO:0008006" key="8">
    <source>
        <dbReference type="Google" id="ProtNLM"/>
    </source>
</evidence>
<dbReference type="Gene3D" id="1.25.10.10">
    <property type="entry name" value="Leucine-rich Repeat Variant"/>
    <property type="match status" value="1"/>
</dbReference>
<evidence type="ECO:0000313" key="6">
    <source>
        <dbReference type="EMBL" id="KAK9820735.1"/>
    </source>
</evidence>
<gene>
    <name evidence="6" type="ORF">WJX74_007621</name>
</gene>
<feature type="compositionally biased region" description="Low complexity" evidence="2">
    <location>
        <begin position="2639"/>
        <end position="2679"/>
    </location>
</feature>
<organism evidence="6 7">
    <name type="scientific">Apatococcus lobatus</name>
    <dbReference type="NCBI Taxonomy" id="904363"/>
    <lineage>
        <taxon>Eukaryota</taxon>
        <taxon>Viridiplantae</taxon>
        <taxon>Chlorophyta</taxon>
        <taxon>core chlorophytes</taxon>
        <taxon>Trebouxiophyceae</taxon>
        <taxon>Chlorellales</taxon>
        <taxon>Chlorellaceae</taxon>
        <taxon>Apatococcus</taxon>
    </lineage>
</organism>
<dbReference type="Pfam" id="PF20206">
    <property type="entry name" value="Tra1_ring"/>
    <property type="match status" value="1"/>
</dbReference>
<dbReference type="Pfam" id="PF02259">
    <property type="entry name" value="FAT"/>
    <property type="match status" value="1"/>
</dbReference>
<dbReference type="GO" id="GO:0000124">
    <property type="term" value="C:SAGA complex"/>
    <property type="evidence" value="ECO:0007669"/>
    <property type="project" value="TreeGrafter"/>
</dbReference>
<keyword evidence="7" id="KW-1185">Reference proteome</keyword>
<evidence type="ECO:0000256" key="2">
    <source>
        <dbReference type="SAM" id="MobiDB-lite"/>
    </source>
</evidence>
<dbReference type="InterPro" id="IPR050517">
    <property type="entry name" value="DDR_Repair_Kinase"/>
</dbReference>
<dbReference type="CDD" id="cd05163">
    <property type="entry name" value="PIKK_TRRAP"/>
    <property type="match status" value="1"/>
</dbReference>
<dbReference type="PANTHER" id="PTHR11139">
    <property type="entry name" value="ATAXIA TELANGIECTASIA MUTATED ATM -RELATED"/>
    <property type="match status" value="1"/>
</dbReference>
<feature type="domain" description="PI3K/PI4K catalytic" evidence="3">
    <location>
        <begin position="3686"/>
        <end position="4013"/>
    </location>
</feature>
<feature type="compositionally biased region" description="Low complexity" evidence="2">
    <location>
        <begin position="3433"/>
        <end position="3456"/>
    </location>
</feature>
<feature type="compositionally biased region" description="Polar residues" evidence="2">
    <location>
        <begin position="2592"/>
        <end position="2607"/>
    </location>
</feature>
<dbReference type="InterPro" id="IPR036940">
    <property type="entry name" value="PI3/4_kinase_cat_sf"/>
</dbReference>
<feature type="domain" description="FATC" evidence="5">
    <location>
        <begin position="4021"/>
        <end position="4065"/>
    </location>
</feature>
<dbReference type="InterPro" id="IPR000403">
    <property type="entry name" value="PI3/4_kinase_cat_dom"/>
</dbReference>
<dbReference type="InterPro" id="IPR011009">
    <property type="entry name" value="Kinase-like_dom_sf"/>
</dbReference>
<dbReference type="InterPro" id="IPR011989">
    <property type="entry name" value="ARM-like"/>
</dbReference>
<evidence type="ECO:0000259" key="5">
    <source>
        <dbReference type="PROSITE" id="PS51190"/>
    </source>
</evidence>
<evidence type="ECO:0000256" key="1">
    <source>
        <dbReference type="ARBA" id="ARBA00007234"/>
    </source>
</evidence>
<dbReference type="PROSITE" id="PS50290">
    <property type="entry name" value="PI3_4_KINASE_3"/>
    <property type="match status" value="1"/>
</dbReference>
<feature type="region of interest" description="Disordered" evidence="2">
    <location>
        <begin position="1077"/>
        <end position="1119"/>
    </location>
</feature>
<dbReference type="GO" id="GO:0006355">
    <property type="term" value="P:regulation of DNA-templated transcription"/>
    <property type="evidence" value="ECO:0007669"/>
    <property type="project" value="TreeGrafter"/>
</dbReference>
<feature type="domain" description="FAT" evidence="4">
    <location>
        <begin position="2875"/>
        <end position="3417"/>
    </location>
</feature>
<evidence type="ECO:0000313" key="7">
    <source>
        <dbReference type="Proteomes" id="UP001438707"/>
    </source>
</evidence>
<dbReference type="SMART" id="SM01343">
    <property type="entry name" value="FATC"/>
    <property type="match status" value="1"/>
</dbReference>
<feature type="region of interest" description="Disordered" evidence="2">
    <location>
        <begin position="3433"/>
        <end position="3501"/>
    </location>
</feature>
<dbReference type="SMART" id="SM00146">
    <property type="entry name" value="PI3Kc"/>
    <property type="match status" value="1"/>
</dbReference>
<dbReference type="InterPro" id="IPR046807">
    <property type="entry name" value="Tra1_central"/>
</dbReference>
<comment type="caution">
    <text evidence="6">The sequence shown here is derived from an EMBL/GenBank/DDBJ whole genome shotgun (WGS) entry which is preliminary data.</text>
</comment>
<dbReference type="PROSITE" id="PS51190">
    <property type="entry name" value="FATC"/>
    <property type="match status" value="1"/>
</dbReference>
<sequence length="4065" mass="451530">MHQDMFVSHARVLQDATAALRTKLQHLGHVRELAAHSDLQHSPEYGGFLQAFFPIFKDLLQSVPPVFQRGTEEQQLRHTVLEILCRLPPAEPLKRFAPDLLELSLTVLQSDNEENALLCLRTISELFKAFRGSSQLEQYSRPLLEFAKELFENVVNNFNPILESIGHRARQDNAVSQLSPSRSSFRVLFEIPMIVMCVRSCYPRTIHPYMAVITPLMVSLVAIQGPDMSVVQSVPMLVSAVMELRQAQVKCLSFFTYLARPTAPNAPSPPLLHPHRQLLANSIVYLLQHCPDVPNLRKDLLLAFRVLFSNMAALREPFYPKLEILLDETTLVGRGRSNQEALRTLAYSALAELVHHLRQQLTDAQLERIVNMFARNVQDHTLPAAVQLTSVRLLLNLVEVIFSKRHTSVQQQPRAFLHTMLLSFTMKLSALRKTIPRLLAAAERARLVAKATSLNASSETLTPEQKAKVEEEQRVQRFQLYPTTTADRMREVADMRQLVSQLASGFKTLLISISGYSAPATGAMRVPGTHHGFRDNETRLIVRSLASGIACLRIFDSSSDVFENYAESFSVIQDHRDVLEIFSPLMESLFTSTLEDPRLLRFMHRLLQSNTVARPFADVLLSFLVDKRLDALQQPTSKEGGMMAKLMAMLFEAANKPEMESVLHAVFPRLLQRSLKLLCDAEDPSGYLRLLLSLFRALSVGKFATIYELFGGPQLLQPTLAAFQAMLRGPGLGHMRETLLELCLIMPTRLSDMLAVLPQLMQPLVMALRSSEELVTLGLRTLEYWVDSLNPEFLEPAMAGVMKELMSALWSHLQPMPHPFGAKALQLLGKLGGRNRRFLKEPTELDFKSNSEHGMRLILTFNPATSFLVPLDRCIVLASASLSGSSSSSGKRDAPDAYSRGQALRLLQVCISSVLSLHSPQPTSQPLQDSLADKIFTPEAKMESKPAQPEVQGIKTKMQLLSEQHILRSMLAVIISAKADPELEAAATPFADNICRHFVLLFASGLKAPLPALPSTVCHTSSTSTIALDTTLKELDPHIFLDAVVEALASDNVKAAQAALDTLSLFVTTMHSVWEAKKATGPKRTRPQEDEKDAPPAQPMQEDGPESQQSPSDTEQHLLPGNNLEAYAPVLQELLPRLIDCCHGDEWPRRMAGLTSLSRLMPMLPLQLVRSCAAQIAVGLLAIVRVLPEHSAAQRKQLEAAEKQLVDCCFPSKEGKESTDEESAEEEAALKAVLEALARELFGVRTPSTVRDAADFILKEVSSKVGKRVSELLRPLVGTIPSPPMDKRRLLPIRHLGMICGHAQSITYCLRQQPCLLPLSQEVMLIITDAYMALEMQETQLWQAIQGSRGVTTAALPQLRLYLIDLLCAAMAWESFRDDGQLVSMREKIIQMLFRNLTSPSQDVIKQAKAGLAGVVERQRMPKQLLQESLRPILVNLAHYNKLQLTMLHGLAALLELLSSWFNTSLGMKLIDHLKKWLEPEAKLLGVPKAWESGQEPDVAAAILDLFHLLPAQASEFLFTKGERPGLVVLTIELENALAQTSSVFLPSKLWSPYREPLTRFLNRYAAEAVTYFLDPTRVENAAYFDRFLDIIKHPSAQPLLQQTSRSLPQLTALLRPPPDPPDMQNMAMVPPEPPATFHAVHLLAKLVKLLPDWLPDELFALVQARWRSRHRVYRISNEDMLTQPQLMETRHLAKCYINYAKRNPCQGASCLLELLTVFQRKSQVDYSFVRSFLQDGVAEQFSVADKQWVIHYFLELVKSSTQLTPEQLVAGLHLLIIPLLERSFAMDQPEVATGADVETIVKHLFDPPDDIAATFSDAVKMELLQLATLLIKCAPNMMMKHKRELIKFGWNHLKRDDSACKFYAFLNVCHFLEAYQAPEKIVLQVFVALLRATHADSRRSLVKQALDVLTPALSKRLPAAGEQRYPIWVRYTKKVLVEEQQSLPHLTHIWQLIVSHPDLFYASRSQFVPQMINSLTKLSISAGSASEHRRLTVDLARIIILWEKRAQQPASEAASDAAPSTPSTRKRSRGEGEQDVMEDGLMPATQRMRTSESASQQAAFGNPDTPGGSRQSLQTGSGGDGGMSLPAIDTPSVGGHSMGGEGGPSKPEEEFHTSSSAAEMMVSCLTRLAFVLAQAKPIDKEAHVLADENMNVLADALKLWPSSIPKLSFLEKLLHPAADPPPALVTALKVFQRALEVNPQQLMKHGHQQLVIMLPLACQSRHVHITQGLASVLVLIYKAFPAGGANRLKEATAVQSKVQELVQHFLNQIIQPETGLAADKLLGACCAIQIIQTLDKEGVAPEWVEKMTTPVIKTVTRIAREHTQQGTILGVKQKPTSHGPRPKGGEGEPVQPVYGEPAWIVVTGLKLIVRRGVTLEVKKPALQMVLLMFQGGLSRPTDACVLLEGLRTIRTWILEPPTPGLPVLSHKEAQLFLQRMAQLNRTGNLEVMRDVWESVYLDLLHRLCSSDSPVQPQPSQQSHAEGVWDKVERTFLLGLRARNPAMRHRFFELYNRNVPPTLYDRLKYIVCHQDWEAMAGSFWIKHALDLLLAVLCEQDHIKLGPNSAHIAPLLKSDPPSHHSARPTSGGGALGASQTQGNLPDQPQANEALSGPVGPSNGSDVQPNVPGAGAQPGQGPGATPGLPAAAAQPQGPQPMEGVVQQQPALPQSQGQDAAAAEAAAGGGPTSQPSVELQPRFPSQPSGIAALLSGVKQEPNDPDKDSSAAAAASSITKQEDGQTLPKQEGGDDSLKTEQPPATLAERHSGLPEDIKTLLLEHTAFLQKSGELRVRDVVRPLREAAHADNSLAHHLWVLTFPIVWATLAERKEQQIALAKPIIVLLQREYHLRQSHQRPNVVQSILEGISLSQPQPKIPSELIKFLGKTFNAWHIAIPLLESHVMLFPHEMRCFDALAELYTHLGEEDVLAGLWKRKSAALETREMLAHLQHGLLDRTQDLCLDSLERHKAGNLTGVAEGRIVTRGEQELWTQHYLECCAELHQWGTVSEYANNTQNFELAQTALCKLQDWAGLKDILPVASVEETPKALMIRAYNSLQEGHVMEGDTFISQGICKALDSWWGLPEVGSAAVVPLLAQMQALVELQESTRILLELGSSRQPDHPYGDLKEIMETWRLRTPNEWERLSVWSDVLVWRNHIYNIVINAFQNLAERAPQLHQLGYRDKAWSVNRLGRVARKHGCPEACKRIIVEMYGFNAMEVQEAFIKICEQAKSHLQQPDQLQGGINLVLSQNLDYFQAPHQAEIFRLKGLLCQMSRDKEGANLAFSTAMTRHPRLQDGWLSWGSFCDKQHESSRGQDTAGARPAPYLESAVACYLQAMRHGSVPSRQLVPRILHLLAFDNKDNVVGRLLESTRGVPLWLWLAWIPQLLLGLQHPEKDVCKRLLLQIATAFPQALYYSLRTHLLSCRDSAVKAAQEARSRAAAADSRAPASSGGLEGAASAGNSTARPAASDGRAENGPDAGVESRPSGPASPSPSQNTSSRPAAQERSAEVLAFEAGKEVMETLRQKQAGVASILEMLLTEMGSRFVPKPEERLLAVVHALLQRCLKLPFADMAQVPDNLRKELAGVCKACFSSETVSKHGQLVAEYREQFVSDLSPESGNFPEHLGELSSRLKAWRAMLESTVEDSQPRLLHLYEESRALHEQSLTEVEMPGQFLNGDEVQPDRVVWVERISDAVRIVRRHGTSFRRLDFIGSDGHTKRFIVQTGQHWSGTGGASDERMMQLLRQMNRLLDRFPEARRRCLAFHTPIIVPVWPQVRLLEEDESYCSYGEAYEVNCARYGREPDIPIISFKRAICNERGDLTPDPHGQLRLQAYKKIVEEGLVTENVFSQFMYKALPSAAHLWIFKKQFCAQLALSGLVSHMLLLGGRAPTKILFARSSGKLFQMEFFPSYDQRGLLERTEPVPFRLTRNLQTFFTPFGVDGIFITSMALAAQACLTPHSNLQHLLSMFFRDDITAWAIKRTRLMGPGSSSATGSTSGLRPSQLRGVVIRNIDDCFSRLKIIAPTPTPARSEDGVVGVGTVKGLQQGAVQLVEAALDPRLLCKMDPTWHPWL</sequence>
<dbReference type="Pfam" id="PF00454">
    <property type="entry name" value="PI3_PI4_kinase"/>
    <property type="match status" value="1"/>
</dbReference>
<evidence type="ECO:0000259" key="3">
    <source>
        <dbReference type="PROSITE" id="PS50290"/>
    </source>
</evidence>
<dbReference type="InterPro" id="IPR014009">
    <property type="entry name" value="PIK_FAT"/>
</dbReference>
<dbReference type="Proteomes" id="UP001438707">
    <property type="component" value="Unassembled WGS sequence"/>
</dbReference>
<dbReference type="InterPro" id="IPR003151">
    <property type="entry name" value="PIK-rel_kinase_FAT"/>
</dbReference>
<dbReference type="GO" id="GO:0005634">
    <property type="term" value="C:nucleus"/>
    <property type="evidence" value="ECO:0007669"/>
    <property type="project" value="TreeGrafter"/>
</dbReference>
<feature type="compositionally biased region" description="Polar residues" evidence="2">
    <location>
        <begin position="2048"/>
        <end position="2060"/>
    </location>
</feature>
<feature type="compositionally biased region" description="Polar residues" evidence="2">
    <location>
        <begin position="2685"/>
        <end position="2701"/>
    </location>
</feature>
<dbReference type="EMBL" id="JALJOS010000044">
    <property type="protein sequence ID" value="KAK9820735.1"/>
    <property type="molecule type" value="Genomic_DNA"/>
</dbReference>
<reference evidence="6 7" key="1">
    <citation type="journal article" date="2024" name="Nat. Commun.">
        <title>Phylogenomics reveals the evolutionary origins of lichenization in chlorophyte algae.</title>
        <authorList>
            <person name="Puginier C."/>
            <person name="Libourel C."/>
            <person name="Otte J."/>
            <person name="Skaloud P."/>
            <person name="Haon M."/>
            <person name="Grisel S."/>
            <person name="Petersen M."/>
            <person name="Berrin J.G."/>
            <person name="Delaux P.M."/>
            <person name="Dal Grande F."/>
            <person name="Keller J."/>
        </authorList>
    </citation>
    <scope>NUCLEOTIDE SEQUENCE [LARGE SCALE GENOMIC DNA]</scope>
    <source>
        <strain evidence="6 7">SAG 2145</strain>
    </source>
</reference>
<accession>A0AAW1QH36</accession>
<feature type="region of interest" description="Disordered" evidence="2">
    <location>
        <begin position="2010"/>
        <end position="2116"/>
    </location>
</feature>
<dbReference type="PANTHER" id="PTHR11139:SF1">
    <property type="entry name" value="TRANSFORMATION_TRANSCRIPTION DOMAIN-ASSOCIATED PROTEIN"/>
    <property type="match status" value="1"/>
</dbReference>
<proteinExistence type="inferred from homology"/>
<dbReference type="PROSITE" id="PS51189">
    <property type="entry name" value="FAT"/>
    <property type="match status" value="1"/>
</dbReference>
<dbReference type="Gene3D" id="1.10.1070.11">
    <property type="entry name" value="Phosphatidylinositol 3-/4-kinase, catalytic domain"/>
    <property type="match status" value="1"/>
</dbReference>
<dbReference type="InterPro" id="IPR046805">
    <property type="entry name" value="Tra1_ring"/>
</dbReference>
<dbReference type="SUPFAM" id="SSF48371">
    <property type="entry name" value="ARM repeat"/>
    <property type="match status" value="3"/>
</dbReference>
<feature type="region of interest" description="Disordered" evidence="2">
    <location>
        <begin position="2569"/>
        <end position="2763"/>
    </location>
</feature>
<feature type="region of interest" description="Disordered" evidence="2">
    <location>
        <begin position="2332"/>
        <end position="2351"/>
    </location>
</feature>
<dbReference type="SUPFAM" id="SSF56112">
    <property type="entry name" value="Protein kinase-like (PK-like)"/>
    <property type="match status" value="1"/>
</dbReference>
<feature type="compositionally biased region" description="Low complexity" evidence="2">
    <location>
        <begin position="2010"/>
        <end position="2024"/>
    </location>
</feature>
<dbReference type="GO" id="GO:0006281">
    <property type="term" value="P:DNA repair"/>
    <property type="evidence" value="ECO:0007669"/>
    <property type="project" value="TreeGrafter"/>
</dbReference>
<comment type="similarity">
    <text evidence="1">Belongs to the PI3/PI4-kinase family. TRA1 subfamily.</text>
</comment>
<dbReference type="InterPro" id="IPR003152">
    <property type="entry name" value="FATC_dom"/>
</dbReference>
<protein>
    <recommendedName>
        <fullName evidence="8">Non-specific serine/threonine protein kinase</fullName>
    </recommendedName>
</protein>
<feature type="compositionally biased region" description="Low complexity" evidence="2">
    <location>
        <begin position="3477"/>
        <end position="3488"/>
    </location>
</feature>
<evidence type="ECO:0000259" key="4">
    <source>
        <dbReference type="PROSITE" id="PS51189"/>
    </source>
</evidence>